<organism evidence="4 5">
    <name type="scientific">Papiliotrema laurentii</name>
    <name type="common">Cryptococcus laurentii</name>
    <dbReference type="NCBI Taxonomy" id="5418"/>
    <lineage>
        <taxon>Eukaryota</taxon>
        <taxon>Fungi</taxon>
        <taxon>Dikarya</taxon>
        <taxon>Basidiomycota</taxon>
        <taxon>Agaricomycotina</taxon>
        <taxon>Tremellomycetes</taxon>
        <taxon>Tremellales</taxon>
        <taxon>Rhynchogastremaceae</taxon>
        <taxon>Papiliotrema</taxon>
    </lineage>
</organism>
<evidence type="ECO:0000256" key="1">
    <source>
        <dbReference type="ARBA" id="ARBA00022729"/>
    </source>
</evidence>
<evidence type="ECO:0000313" key="4">
    <source>
        <dbReference type="EMBL" id="KAK1922225.1"/>
    </source>
</evidence>
<proteinExistence type="predicted"/>
<accession>A0AAD9FK45</accession>
<dbReference type="AlphaFoldDB" id="A0AAD9FK45"/>
<sequence>MHFTLALLPLLASVNAAITILYPTSNTIWYKNDTVALNWTVSDPSTDTYLFRAILSNQDASLLSSPQQIADSTNATATYVRIALPGVPPGQGYKVALVNTTNQSQVFAQSEAFEIQNGIFANQTSTSAIASATSARSSSALPNAQSSQASFPSASAAHSSGAATPGALPSLGLFAQAAALVGLAGGAAAVLF</sequence>
<dbReference type="Proteomes" id="UP001182556">
    <property type="component" value="Unassembled WGS sequence"/>
</dbReference>
<keyword evidence="1 2" id="KW-0732">Signal</keyword>
<evidence type="ECO:0000313" key="5">
    <source>
        <dbReference type="Proteomes" id="UP001182556"/>
    </source>
</evidence>
<reference evidence="4" key="1">
    <citation type="submission" date="2023-02" db="EMBL/GenBank/DDBJ databases">
        <title>Identification and recombinant expression of a fungal hydrolase from Papiliotrema laurentii that hydrolyzes apple cutin and clears colloidal polyester polyurethane.</title>
        <authorList>
            <consortium name="DOE Joint Genome Institute"/>
            <person name="Roman V.A."/>
            <person name="Bojanowski C."/>
            <person name="Crable B.R."/>
            <person name="Wagner D.N."/>
            <person name="Hung C.S."/>
            <person name="Nadeau L.J."/>
            <person name="Schratz L."/>
            <person name="Haridas S."/>
            <person name="Pangilinan J."/>
            <person name="Lipzen A."/>
            <person name="Na H."/>
            <person name="Yan M."/>
            <person name="Ng V."/>
            <person name="Grigoriev I.V."/>
            <person name="Spatafora J.W."/>
            <person name="Barlow D."/>
            <person name="Biffinger J."/>
            <person name="Kelley-Loughnane N."/>
            <person name="Varaljay V.A."/>
            <person name="Crookes-Goodson W.J."/>
        </authorList>
    </citation>
    <scope>NUCLEOTIDE SEQUENCE</scope>
    <source>
        <strain evidence="4">5307AH</strain>
    </source>
</reference>
<protein>
    <recommendedName>
        <fullName evidence="3">Yeast cell wall synthesis Kre9/Knh1-like N-terminal domain-containing protein</fullName>
    </recommendedName>
</protein>
<dbReference type="InterPro" id="IPR018466">
    <property type="entry name" value="Kre9/Knh1-like_N"/>
</dbReference>
<feature type="signal peptide" evidence="2">
    <location>
        <begin position="1"/>
        <end position="16"/>
    </location>
</feature>
<gene>
    <name evidence="4" type="ORF">DB88DRAFT_497595</name>
</gene>
<dbReference type="EMBL" id="JAODAN010000009">
    <property type="protein sequence ID" value="KAK1922225.1"/>
    <property type="molecule type" value="Genomic_DNA"/>
</dbReference>
<feature type="domain" description="Yeast cell wall synthesis Kre9/Knh1-like N-terminal" evidence="3">
    <location>
        <begin position="23"/>
        <end position="115"/>
    </location>
</feature>
<evidence type="ECO:0000256" key="2">
    <source>
        <dbReference type="SAM" id="SignalP"/>
    </source>
</evidence>
<keyword evidence="5" id="KW-1185">Reference proteome</keyword>
<comment type="caution">
    <text evidence="4">The sequence shown here is derived from an EMBL/GenBank/DDBJ whole genome shotgun (WGS) entry which is preliminary data.</text>
</comment>
<feature type="chain" id="PRO_5042165109" description="Yeast cell wall synthesis Kre9/Knh1-like N-terminal domain-containing protein" evidence="2">
    <location>
        <begin position="17"/>
        <end position="192"/>
    </location>
</feature>
<name>A0AAD9FK45_PAPLA</name>
<evidence type="ECO:0000259" key="3">
    <source>
        <dbReference type="Pfam" id="PF10342"/>
    </source>
</evidence>
<dbReference type="Pfam" id="PF10342">
    <property type="entry name" value="Kre9_KNH"/>
    <property type="match status" value="1"/>
</dbReference>